<organism evidence="2 3">
    <name type="scientific">Aquamicrobium soli</name>
    <dbReference type="NCBI Taxonomy" id="1811518"/>
    <lineage>
        <taxon>Bacteria</taxon>
        <taxon>Pseudomonadati</taxon>
        <taxon>Pseudomonadota</taxon>
        <taxon>Alphaproteobacteria</taxon>
        <taxon>Hyphomicrobiales</taxon>
        <taxon>Phyllobacteriaceae</taxon>
        <taxon>Aquamicrobium</taxon>
    </lineage>
</organism>
<dbReference type="CDD" id="cd01299">
    <property type="entry name" value="Met_dep_hydrolase_A"/>
    <property type="match status" value="1"/>
</dbReference>
<dbReference type="InterPro" id="IPR032466">
    <property type="entry name" value="Metal_Hydrolase"/>
</dbReference>
<dbReference type="InterPro" id="IPR057744">
    <property type="entry name" value="OTAase-like"/>
</dbReference>
<protein>
    <submittedName>
        <fullName evidence="2">Amidohydrolase family protein</fullName>
    </submittedName>
</protein>
<name>A0ABV7K8S3_9HYPH</name>
<evidence type="ECO:0000313" key="2">
    <source>
        <dbReference type="EMBL" id="MFC3205514.1"/>
    </source>
</evidence>
<dbReference type="SUPFAM" id="SSF51556">
    <property type="entry name" value="Metallo-dependent hydrolases"/>
    <property type="match status" value="1"/>
</dbReference>
<evidence type="ECO:0000313" key="3">
    <source>
        <dbReference type="Proteomes" id="UP001595583"/>
    </source>
</evidence>
<dbReference type="InterPro" id="IPR011059">
    <property type="entry name" value="Metal-dep_hydrolase_composite"/>
</dbReference>
<accession>A0ABV7K8S3</accession>
<dbReference type="Gene3D" id="3.20.20.140">
    <property type="entry name" value="Metal-dependent hydrolases"/>
    <property type="match status" value="1"/>
</dbReference>
<gene>
    <name evidence="2" type="ORF">ACFOHJ_04760</name>
</gene>
<feature type="domain" description="Amidohydrolase-related" evidence="1">
    <location>
        <begin position="56"/>
        <end position="393"/>
    </location>
</feature>
<dbReference type="Gene3D" id="2.30.40.10">
    <property type="entry name" value="Urease, subunit C, domain 1"/>
    <property type="match status" value="1"/>
</dbReference>
<dbReference type="Pfam" id="PF01979">
    <property type="entry name" value="Amidohydro_1"/>
    <property type="match status" value="1"/>
</dbReference>
<dbReference type="EMBL" id="JBHRTK010000004">
    <property type="protein sequence ID" value="MFC3205514.1"/>
    <property type="molecule type" value="Genomic_DNA"/>
</dbReference>
<dbReference type="Proteomes" id="UP001595583">
    <property type="component" value="Unassembled WGS sequence"/>
</dbReference>
<dbReference type="RefSeq" id="WP_378219045.1">
    <property type="nucleotide sequence ID" value="NZ_JBHRTK010000004.1"/>
</dbReference>
<evidence type="ECO:0000259" key="1">
    <source>
        <dbReference type="Pfam" id="PF01979"/>
    </source>
</evidence>
<dbReference type="PANTHER" id="PTHR43135">
    <property type="entry name" value="ALPHA-D-RIBOSE 1-METHYLPHOSPHONATE 5-TRIPHOSPHATE DIPHOSPHATASE"/>
    <property type="match status" value="1"/>
</dbReference>
<keyword evidence="3" id="KW-1185">Reference proteome</keyword>
<comment type="caution">
    <text evidence="2">The sequence shown here is derived from an EMBL/GenBank/DDBJ whole genome shotgun (WGS) entry which is preliminary data.</text>
</comment>
<dbReference type="InterPro" id="IPR051781">
    <property type="entry name" value="Metallo-dep_Hydrolase"/>
</dbReference>
<reference evidence="3" key="1">
    <citation type="journal article" date="2019" name="Int. J. Syst. Evol. Microbiol.">
        <title>The Global Catalogue of Microorganisms (GCM) 10K type strain sequencing project: providing services to taxonomists for standard genome sequencing and annotation.</title>
        <authorList>
            <consortium name="The Broad Institute Genomics Platform"/>
            <consortium name="The Broad Institute Genome Sequencing Center for Infectious Disease"/>
            <person name="Wu L."/>
            <person name="Ma J."/>
        </authorList>
    </citation>
    <scope>NUCLEOTIDE SEQUENCE [LARGE SCALE GENOMIC DNA]</scope>
    <source>
        <strain evidence="3">KCTC 52165</strain>
    </source>
</reference>
<dbReference type="InterPro" id="IPR006680">
    <property type="entry name" value="Amidohydro-rel"/>
</dbReference>
<dbReference type="PANTHER" id="PTHR43135:SF3">
    <property type="entry name" value="ALPHA-D-RIBOSE 1-METHYLPHOSPHONATE 5-TRIPHOSPHATE DIPHOSPHATASE"/>
    <property type="match status" value="1"/>
</dbReference>
<sequence length="411" mass="43446">MKQVIKNVTVIPCKDDRVIEKGVVVIEDGRIAAVGPAAEFGENIEGTDVLDGSGKYLMPGKIDMHDHLDLKYAVGSFWQITRQPHPNALSLSSHWTLGRSVRSCLHSLAHGVTTVRDLGSLDSVNVIVRDLVDKEMIHGPRIYACGAAIAMTGGHGVPHSVEADGVDGVKTAVRNELKKGANVIKFMASGGGLLADRDLAHTAQLGLDELRAGVEEAHKAERRVAVHAHPKSAILASIEAGADTIEHAGLADQESAEAIARSGIYVIPTLTVTAMLDSVGAGHDLPGHARAKEIQAARRKSYRQVVEAGGKLAVGTDGYEDMGIEMRLMAEWGGLSNMDILIAATMGGARALGAADELGSIEVGKLADLILLEKDPRADLESTDNPLVVFKGGMRFDPSTLLAAVPVDRTV</sequence>
<proteinExistence type="predicted"/>
<dbReference type="SUPFAM" id="SSF51338">
    <property type="entry name" value="Composite domain of metallo-dependent hydrolases"/>
    <property type="match status" value="1"/>
</dbReference>